<proteinExistence type="predicted"/>
<protein>
    <submittedName>
        <fullName evidence="1">Uncharacterized protein</fullName>
    </submittedName>
</protein>
<gene>
    <name evidence="1" type="ORF">DOMOVOI_00100</name>
</gene>
<organism evidence="1 2">
    <name type="scientific">Brevundimonas phage vB_BpoS-Domovoi</name>
    <dbReference type="NCBI Taxonomy" id="2948598"/>
    <lineage>
        <taxon>Viruses</taxon>
        <taxon>Duplodnaviria</taxon>
        <taxon>Heunggongvirae</taxon>
        <taxon>Uroviricota</taxon>
        <taxon>Caudoviricetes</taxon>
        <taxon>Jeanschmidtviridae</taxon>
        <taxon>Marchewkavirus</taxon>
        <taxon>Marchewkavirus domovoi</taxon>
    </lineage>
</organism>
<name>A0A9E7SK27_9CAUD</name>
<dbReference type="Proteomes" id="UP001057221">
    <property type="component" value="Segment"/>
</dbReference>
<dbReference type="EMBL" id="ON529855">
    <property type="protein sequence ID" value="USN14485.1"/>
    <property type="molecule type" value="Genomic_DNA"/>
</dbReference>
<evidence type="ECO:0000313" key="1">
    <source>
        <dbReference type="EMBL" id="USN14485.1"/>
    </source>
</evidence>
<reference evidence="1 2" key="1">
    <citation type="submission" date="2022-05" db="EMBL/GenBank/DDBJ databases">
        <authorList>
            <person name="Friedrich I."/>
            <person name="Poehlein A."/>
            <person name="Schneider D."/>
            <person name="Hertel R."/>
            <person name="Daniel R."/>
        </authorList>
    </citation>
    <scope>NUCLEOTIDE SEQUENCE [LARGE SCALE GENOMIC DNA]</scope>
</reference>
<sequence>MGLPVTERALMAQYHGGVIDAESGLEYGRRDNRMSWAAGVDRRQIGDAYRRGWTAGRERRLAQKTQGAGRR</sequence>
<accession>A0A9E7SK27</accession>
<evidence type="ECO:0000313" key="2">
    <source>
        <dbReference type="Proteomes" id="UP001057221"/>
    </source>
</evidence>
<keyword evidence="2" id="KW-1185">Reference proteome</keyword>